<dbReference type="Pfam" id="PF03765">
    <property type="entry name" value="CRAL_TRIO_N"/>
    <property type="match status" value="1"/>
</dbReference>
<dbReference type="PANTHER" id="PTHR45824">
    <property type="entry name" value="GH16843P"/>
    <property type="match status" value="1"/>
</dbReference>
<dbReference type="InParanoid" id="F2UCF9"/>
<dbReference type="SUPFAM" id="SSF46938">
    <property type="entry name" value="CRAL/TRIO N-terminal domain"/>
    <property type="match status" value="1"/>
</dbReference>
<dbReference type="PROSITE" id="PS50191">
    <property type="entry name" value="CRAL_TRIO"/>
    <property type="match status" value="1"/>
</dbReference>
<keyword evidence="4" id="KW-1185">Reference proteome</keyword>
<evidence type="ECO:0000256" key="1">
    <source>
        <dbReference type="SAM" id="MobiDB-lite"/>
    </source>
</evidence>
<organism evidence="4">
    <name type="scientific">Salpingoeca rosetta (strain ATCC 50818 / BSB-021)</name>
    <dbReference type="NCBI Taxonomy" id="946362"/>
    <lineage>
        <taxon>Eukaryota</taxon>
        <taxon>Choanoflagellata</taxon>
        <taxon>Craspedida</taxon>
        <taxon>Salpingoecidae</taxon>
        <taxon>Salpingoeca</taxon>
    </lineage>
</organism>
<dbReference type="KEGG" id="sre:PTSG_06275"/>
<dbReference type="Gene3D" id="3.40.525.10">
    <property type="entry name" value="CRAL-TRIO lipid binding domain"/>
    <property type="match status" value="1"/>
</dbReference>
<dbReference type="InterPro" id="IPR001251">
    <property type="entry name" value="CRAL-TRIO_dom"/>
</dbReference>
<dbReference type="InterPro" id="IPR036273">
    <property type="entry name" value="CRAL/TRIO_N_dom_sf"/>
</dbReference>
<dbReference type="EMBL" id="GL832968">
    <property type="protein sequence ID" value="EGD74266.1"/>
    <property type="molecule type" value="Genomic_DNA"/>
</dbReference>
<dbReference type="SUPFAM" id="SSF52087">
    <property type="entry name" value="CRAL/TRIO domain"/>
    <property type="match status" value="1"/>
</dbReference>
<dbReference type="GeneID" id="16073741"/>
<dbReference type="SMART" id="SM00516">
    <property type="entry name" value="SEC14"/>
    <property type="match status" value="1"/>
</dbReference>
<dbReference type="OrthoDB" id="75724at2759"/>
<accession>F2UCF9</accession>
<sequence length="340" mass="38965">MSAEPLVTPPALADRSLPFKPRYELSDQQQQTLKEFKDRLQDLFAAASQEGNEHLHPLLSNECLCRYLRARDWKLKPAEKLLRDTAHWRKEFGVEDISPEDIYEEAKTGKNYLHGFDRSGRPVIYQRPRRENSKNYDDQVRLMAYILERAGASMDKTRGVEQHVLFIDFKGYSIFNSPPMHVTKTVMSLLMDRYPERLGHAFMVDAPRLFFIAYATLKPEFDADKYFATEKQLHMKLRNGQQQPQPEEARMGGGFQEDDEDEEATLSGAPEDAQAQVSVEAREHEVHDDDGDDDEDAFHDCNTGQCHREEHRDGSANLDADTAVAAALADLAFHVQRTHV</sequence>
<dbReference type="Pfam" id="PF00650">
    <property type="entry name" value="CRAL_TRIO"/>
    <property type="match status" value="1"/>
</dbReference>
<dbReference type="SMART" id="SM01100">
    <property type="entry name" value="CRAL_TRIO_N"/>
    <property type="match status" value="1"/>
</dbReference>
<dbReference type="PANTHER" id="PTHR45824:SF29">
    <property type="entry name" value="GH16843P"/>
    <property type="match status" value="1"/>
</dbReference>
<dbReference type="OMA" id="IRNEIKW"/>
<evidence type="ECO:0000313" key="4">
    <source>
        <dbReference type="Proteomes" id="UP000007799"/>
    </source>
</evidence>
<dbReference type="Proteomes" id="UP000007799">
    <property type="component" value="Unassembled WGS sequence"/>
</dbReference>
<dbReference type="CDD" id="cd00170">
    <property type="entry name" value="SEC14"/>
    <property type="match status" value="1"/>
</dbReference>
<dbReference type="InterPro" id="IPR036865">
    <property type="entry name" value="CRAL-TRIO_dom_sf"/>
</dbReference>
<feature type="region of interest" description="Disordered" evidence="1">
    <location>
        <begin position="237"/>
        <end position="314"/>
    </location>
</feature>
<feature type="compositionally biased region" description="Acidic residues" evidence="1">
    <location>
        <begin position="288"/>
        <end position="297"/>
    </location>
</feature>
<name>F2UCF9_SALR5</name>
<dbReference type="eggNOG" id="KOG1470">
    <property type="taxonomic scope" value="Eukaryota"/>
</dbReference>
<dbReference type="InterPro" id="IPR011074">
    <property type="entry name" value="CRAL/TRIO_N_dom"/>
</dbReference>
<dbReference type="InterPro" id="IPR052578">
    <property type="entry name" value="PI_Transfer_CRAL-TRIO"/>
</dbReference>
<evidence type="ECO:0000313" key="3">
    <source>
        <dbReference type="EMBL" id="EGD74266.1"/>
    </source>
</evidence>
<feature type="domain" description="CRAL-TRIO" evidence="2">
    <location>
        <begin position="99"/>
        <end position="224"/>
    </location>
</feature>
<gene>
    <name evidence="3" type="ORF">PTSG_06275</name>
</gene>
<reference evidence="3" key="1">
    <citation type="submission" date="2009-08" db="EMBL/GenBank/DDBJ databases">
        <title>Annotation of Salpingoeca rosetta.</title>
        <authorList>
            <consortium name="The Broad Institute Genome Sequencing Platform"/>
            <person name="Russ C."/>
            <person name="Cuomo C."/>
            <person name="Burger G."/>
            <person name="Gray M.W."/>
            <person name="Holland P.W.H."/>
            <person name="King N."/>
            <person name="Lang F.B.F."/>
            <person name="Roger A.J."/>
            <person name="Ruiz-Trillo I."/>
            <person name="Young S.K."/>
            <person name="Zeng Q."/>
            <person name="Gargeya S."/>
            <person name="Alvarado L."/>
            <person name="Berlin A."/>
            <person name="Chapman S.B."/>
            <person name="Chen Z."/>
            <person name="Freedman E."/>
            <person name="Gellesch M."/>
            <person name="Goldberg J."/>
            <person name="Griggs A."/>
            <person name="Gujja S."/>
            <person name="Heilman E."/>
            <person name="Heiman D."/>
            <person name="Howarth C."/>
            <person name="Mehta T."/>
            <person name="Neiman D."/>
            <person name="Pearson M."/>
            <person name="Roberts A."/>
            <person name="Saif S."/>
            <person name="Shea T."/>
            <person name="Shenoy N."/>
            <person name="Sisk P."/>
            <person name="Stolte C."/>
            <person name="Sykes S."/>
            <person name="White J."/>
            <person name="Yandava C."/>
            <person name="Haas B."/>
            <person name="Nusbaum C."/>
            <person name="Birren B."/>
        </authorList>
    </citation>
    <scope>NUCLEOTIDE SEQUENCE [LARGE SCALE GENOMIC DNA]</scope>
    <source>
        <strain evidence="3">ATCC 50818</strain>
    </source>
</reference>
<dbReference type="GO" id="GO:0008526">
    <property type="term" value="F:phosphatidylinositol transfer activity"/>
    <property type="evidence" value="ECO:0007669"/>
    <property type="project" value="TreeGrafter"/>
</dbReference>
<proteinExistence type="predicted"/>
<protein>
    <recommendedName>
        <fullName evidence="2">CRAL-TRIO domain-containing protein</fullName>
    </recommendedName>
</protein>
<dbReference type="AlphaFoldDB" id="F2UCF9"/>
<evidence type="ECO:0000259" key="2">
    <source>
        <dbReference type="PROSITE" id="PS50191"/>
    </source>
</evidence>
<dbReference type="RefSeq" id="XP_004993166.1">
    <property type="nucleotide sequence ID" value="XM_004993109.1"/>
</dbReference>